<dbReference type="GO" id="GO:0046854">
    <property type="term" value="P:phosphatidylinositol phosphate biosynthetic process"/>
    <property type="evidence" value="ECO:0007669"/>
    <property type="project" value="TreeGrafter"/>
</dbReference>
<accession>A0AAV7JWP3</accession>
<organism evidence="5 6">
    <name type="scientific">Oopsacas minuta</name>
    <dbReference type="NCBI Taxonomy" id="111878"/>
    <lineage>
        <taxon>Eukaryota</taxon>
        <taxon>Metazoa</taxon>
        <taxon>Porifera</taxon>
        <taxon>Hexactinellida</taxon>
        <taxon>Hexasterophora</taxon>
        <taxon>Lyssacinosida</taxon>
        <taxon>Leucopsacidae</taxon>
        <taxon>Oopsacas</taxon>
    </lineage>
</organism>
<dbReference type="Gene3D" id="3.30.505.10">
    <property type="entry name" value="SH2 domain"/>
    <property type="match status" value="1"/>
</dbReference>
<reference evidence="5 6" key="1">
    <citation type="journal article" date="2023" name="BMC Biol.">
        <title>The compact genome of the sponge Oopsacas minuta (Hexactinellida) is lacking key metazoan core genes.</title>
        <authorList>
            <person name="Santini S."/>
            <person name="Schenkelaars Q."/>
            <person name="Jourda C."/>
            <person name="Duchesne M."/>
            <person name="Belahbib H."/>
            <person name="Rocher C."/>
            <person name="Selva M."/>
            <person name="Riesgo A."/>
            <person name="Vervoort M."/>
            <person name="Leys S.P."/>
            <person name="Kodjabachian L."/>
            <person name="Le Bivic A."/>
            <person name="Borchiellini C."/>
            <person name="Claverie J.M."/>
            <person name="Renard E."/>
        </authorList>
    </citation>
    <scope>NUCLEOTIDE SEQUENCE [LARGE SCALE GENOMIC DNA]</scope>
    <source>
        <strain evidence="5">SPO-2</strain>
    </source>
</reference>
<evidence type="ECO:0000256" key="1">
    <source>
        <dbReference type="ARBA" id="ARBA00022999"/>
    </source>
</evidence>
<dbReference type="SUPFAM" id="SSF55550">
    <property type="entry name" value="SH2 domain"/>
    <property type="match status" value="1"/>
</dbReference>
<dbReference type="Proteomes" id="UP001165289">
    <property type="component" value="Unassembled WGS sequence"/>
</dbReference>
<dbReference type="PANTHER" id="PTHR10155">
    <property type="entry name" value="PHOSPHATIDYLINOSITOL 3-KINASE REGULATORY SUBUNIT"/>
    <property type="match status" value="1"/>
</dbReference>
<comment type="caution">
    <text evidence="5">The sequence shown here is derived from an EMBL/GenBank/DDBJ whole genome shotgun (WGS) entry which is preliminary data.</text>
</comment>
<dbReference type="GO" id="GO:0005942">
    <property type="term" value="C:phosphatidylinositol 3-kinase complex"/>
    <property type="evidence" value="ECO:0007669"/>
    <property type="project" value="TreeGrafter"/>
</dbReference>
<dbReference type="Pfam" id="PF00017">
    <property type="entry name" value="SH2"/>
    <property type="match status" value="1"/>
</dbReference>
<keyword evidence="1 2" id="KW-0727">SH2 domain</keyword>
<gene>
    <name evidence="5" type="ORF">LOD99_4001</name>
</gene>
<dbReference type="InterPro" id="IPR036860">
    <property type="entry name" value="SH2_dom_sf"/>
</dbReference>
<dbReference type="SMART" id="SM00252">
    <property type="entry name" value="SH2"/>
    <property type="match status" value="1"/>
</dbReference>
<proteinExistence type="predicted"/>
<dbReference type="AlphaFoldDB" id="A0AAV7JWP3"/>
<dbReference type="PANTHER" id="PTHR10155:SF32">
    <property type="entry name" value="LP02169P"/>
    <property type="match status" value="1"/>
</dbReference>
<keyword evidence="6" id="KW-1185">Reference proteome</keyword>
<feature type="domain" description="SH2" evidence="4">
    <location>
        <begin position="273"/>
        <end position="349"/>
    </location>
</feature>
<evidence type="ECO:0000256" key="2">
    <source>
        <dbReference type="PROSITE-ProRule" id="PRU00191"/>
    </source>
</evidence>
<dbReference type="PRINTS" id="PR00401">
    <property type="entry name" value="SH2DOMAIN"/>
</dbReference>
<protein>
    <submittedName>
        <fullName evidence="5">Cytokine-inducible SH2-containing protein-like</fullName>
    </submittedName>
</protein>
<dbReference type="GO" id="GO:0046935">
    <property type="term" value="F:1-phosphatidylinositol-3-kinase regulator activity"/>
    <property type="evidence" value="ECO:0007669"/>
    <property type="project" value="TreeGrafter"/>
</dbReference>
<evidence type="ECO:0000259" key="4">
    <source>
        <dbReference type="PROSITE" id="PS50001"/>
    </source>
</evidence>
<dbReference type="PROSITE" id="PS50001">
    <property type="entry name" value="SH2"/>
    <property type="match status" value="1"/>
</dbReference>
<evidence type="ECO:0000313" key="6">
    <source>
        <dbReference type="Proteomes" id="UP001165289"/>
    </source>
</evidence>
<evidence type="ECO:0000313" key="5">
    <source>
        <dbReference type="EMBL" id="KAI6652924.1"/>
    </source>
</evidence>
<feature type="region of interest" description="Disordered" evidence="3">
    <location>
        <begin position="1"/>
        <end position="27"/>
    </location>
</feature>
<evidence type="ECO:0000256" key="3">
    <source>
        <dbReference type="SAM" id="MobiDB-lite"/>
    </source>
</evidence>
<feature type="compositionally biased region" description="Low complexity" evidence="3">
    <location>
        <begin position="10"/>
        <end position="23"/>
    </location>
</feature>
<dbReference type="EMBL" id="JAKMXF010000296">
    <property type="protein sequence ID" value="KAI6652924.1"/>
    <property type="molecule type" value="Genomic_DNA"/>
</dbReference>
<name>A0AAV7JWP3_9METZ</name>
<dbReference type="InterPro" id="IPR000980">
    <property type="entry name" value="SH2"/>
</dbReference>
<sequence length="362" mass="41501">MITKLKTFSRRTTTPTTHILSSRDSMQRSLTLSPSKSRYKTGQNDCHIIDSSIQPERFISTLDYVQTQTLDDVSESYSDKDLIRSKDVLQSSKMCSSQFLAKGKSYSCTSETFQPTDSTNSFTNHSITNDKCNFTSHARPCFSRHPISLLVSFKSNKPIKNCKNHQTCVISNSTDSKISAPPLPLRKYHNNQARKRSATLPTPTHMPDPVMPRTSDYRFIAQPPLPPRRKEILPQSNINSISGRQFTNSLPTSNHLDEKMIMQNIRDLVRYGWYWGPMNKEEAENKLHCTTDGTFLVRDSSDDRHLLTISFRTSSKTFHTRIEFWKGKFSVFPNCLDDSYDSVGQLIDHAMNHCKNGVFFYR</sequence>